<dbReference type="STRING" id="576137.A0A1L7XKT9"/>
<comment type="similarity">
    <text evidence="12">Belongs to the class I-like SAM-binding methyltransferase superfamily. Trm1 family.</text>
</comment>
<organism evidence="14 15">
    <name type="scientific">Phialocephala subalpina</name>
    <dbReference type="NCBI Taxonomy" id="576137"/>
    <lineage>
        <taxon>Eukaryota</taxon>
        <taxon>Fungi</taxon>
        <taxon>Dikarya</taxon>
        <taxon>Ascomycota</taxon>
        <taxon>Pezizomycotina</taxon>
        <taxon>Leotiomycetes</taxon>
        <taxon>Helotiales</taxon>
        <taxon>Mollisiaceae</taxon>
        <taxon>Phialocephala</taxon>
        <taxon>Phialocephala fortinii species complex</taxon>
    </lineage>
</organism>
<dbReference type="Proteomes" id="UP000184330">
    <property type="component" value="Unassembled WGS sequence"/>
</dbReference>
<evidence type="ECO:0000256" key="6">
    <source>
        <dbReference type="ARBA" id="ARBA00022884"/>
    </source>
</evidence>
<dbReference type="AlphaFoldDB" id="A0A1L7XKT9"/>
<evidence type="ECO:0000256" key="11">
    <source>
        <dbReference type="ARBA" id="ARBA00083299"/>
    </source>
</evidence>
<dbReference type="PANTHER" id="PTHR10631">
    <property type="entry name" value="N 2 ,N 2 -DIMETHYLGUANOSINE TRNA METHYLTRANSFERASE"/>
    <property type="match status" value="1"/>
</dbReference>
<evidence type="ECO:0000256" key="2">
    <source>
        <dbReference type="ARBA" id="ARBA00022603"/>
    </source>
</evidence>
<dbReference type="GO" id="GO:0000049">
    <property type="term" value="F:tRNA binding"/>
    <property type="evidence" value="ECO:0007669"/>
    <property type="project" value="UniProtKB-UniRule"/>
</dbReference>
<dbReference type="OrthoDB" id="6349953at2759"/>
<sequence length="678" mass="74046">MSSNQAADITAIPAVDQHILHEEREYTTIKEGLAYILVPATAPKVPQTTPRGDNSQQNVFYNPIQQFNRDLSVLAIKAYGEEAVEAKKKKAENARERFKAKHNNKKNKKRKRDDDGTKGDALNQAGKLEDAGLGAVQAGAAPNTAEDKAKTSQDVIMEQVTGNGEEAADTVMEEISEEGGPTIALSKASYPPSPERPPPSFSILDALSATGLRALRYAQEIHFTTSITANDLLKEATKTIELNVKHNKLEDKITTVTGNALVHMYSLVGEDAKDGKSKKYDVIDLDPYGTAAPFLDAAIQAVRDDGGLLCVTCTDAGVWASNGYPEKAYSLYGGVPMKGQMSHEAGLRLILHSIATTAARHGVAIEPLLSLSIDFYARVFVRVYKSPADVKYLAGKTMMVYNCDTGCGAWTTQMVARNKVSENKNGNPQWKHVFSQGPTVSESCRHCGFKTHVAGPMWAGPIHSPKFIKKILDDLPNVSKDTYHTTARIEGMLTLALEEILPDLDADTSPTAPSKTKKNFDPAAIDPAPLLFIPSALSKVIHCITPVENSFRGALRHLGYRVTRSHTKPGSIKTDAPWEVIWEIMREWVKQKEPIKDGAVREGTAGWAIMGLGKKSTQNGDAKVSNGDDAEADVSTEEKKIEVVFDEKLGAEKDTKKLVRYQLNPRENWGPMARARGK</sequence>
<dbReference type="GO" id="GO:0002940">
    <property type="term" value="P:tRNA N2-guanine methylation"/>
    <property type="evidence" value="ECO:0007669"/>
    <property type="project" value="TreeGrafter"/>
</dbReference>
<evidence type="ECO:0000256" key="4">
    <source>
        <dbReference type="ARBA" id="ARBA00022691"/>
    </source>
</evidence>
<dbReference type="PROSITE" id="PS51626">
    <property type="entry name" value="SAM_MT_TRM1"/>
    <property type="match status" value="1"/>
</dbReference>
<dbReference type="EC" id="2.1.1.216" evidence="7"/>
<keyword evidence="6 12" id="KW-0694">RNA-binding</keyword>
<keyword evidence="4 12" id="KW-0949">S-adenosyl-L-methionine</keyword>
<keyword evidence="2 12" id="KW-0489">Methyltransferase</keyword>
<evidence type="ECO:0000256" key="10">
    <source>
        <dbReference type="ARBA" id="ARBA00082896"/>
    </source>
</evidence>
<keyword evidence="1 12" id="KW-0820">tRNA-binding</keyword>
<dbReference type="InterPro" id="IPR029063">
    <property type="entry name" value="SAM-dependent_MTases_sf"/>
</dbReference>
<dbReference type="Gene3D" id="3.40.50.150">
    <property type="entry name" value="Vaccinia Virus protein VP39"/>
    <property type="match status" value="1"/>
</dbReference>
<dbReference type="GO" id="GO:0005634">
    <property type="term" value="C:nucleus"/>
    <property type="evidence" value="ECO:0007669"/>
    <property type="project" value="TreeGrafter"/>
</dbReference>
<feature type="region of interest" description="Disordered" evidence="13">
    <location>
        <begin position="90"/>
        <end position="128"/>
    </location>
</feature>
<protein>
    <recommendedName>
        <fullName evidence="7">tRNA (guanine(26)-N(2))-dimethyltransferase</fullName>
        <ecNumber evidence="7">2.1.1.216</ecNumber>
    </recommendedName>
    <alternativeName>
        <fullName evidence="10">tRNA 2,2-dimethylguanosine-26 methyltransferase</fullName>
    </alternativeName>
    <alternativeName>
        <fullName evidence="9">tRNA(guanine-26,N(2)-N(2)) methyltransferase</fullName>
    </alternativeName>
    <alternativeName>
        <fullName evidence="11">tRNA(m(2,2)G26)dimethyltransferase</fullName>
    </alternativeName>
</protein>
<evidence type="ECO:0000256" key="5">
    <source>
        <dbReference type="ARBA" id="ARBA00022694"/>
    </source>
</evidence>
<evidence type="ECO:0000256" key="1">
    <source>
        <dbReference type="ARBA" id="ARBA00022555"/>
    </source>
</evidence>
<keyword evidence="3 12" id="KW-0808">Transferase</keyword>
<feature type="region of interest" description="Disordered" evidence="13">
    <location>
        <begin position="616"/>
        <end position="637"/>
    </location>
</feature>
<evidence type="ECO:0000313" key="15">
    <source>
        <dbReference type="Proteomes" id="UP000184330"/>
    </source>
</evidence>
<dbReference type="PANTHER" id="PTHR10631:SF3">
    <property type="entry name" value="TRNA (GUANINE(26)-N(2))-DIMETHYLTRANSFERASE"/>
    <property type="match status" value="1"/>
</dbReference>
<name>A0A1L7XKT9_9HELO</name>
<dbReference type="InterPro" id="IPR042296">
    <property type="entry name" value="tRNA_met_Trm1_C"/>
</dbReference>
<dbReference type="SUPFAM" id="SSF53335">
    <property type="entry name" value="S-adenosyl-L-methionine-dependent methyltransferases"/>
    <property type="match status" value="1"/>
</dbReference>
<evidence type="ECO:0000256" key="12">
    <source>
        <dbReference type="PROSITE-ProRule" id="PRU00958"/>
    </source>
</evidence>
<dbReference type="Gene3D" id="3.30.56.70">
    <property type="entry name" value="N2,N2-dimethylguanosine tRNA methyltransferase, C-terminal domain"/>
    <property type="match status" value="1"/>
</dbReference>
<keyword evidence="5 12" id="KW-0819">tRNA processing</keyword>
<reference evidence="14 15" key="1">
    <citation type="submission" date="2016-03" db="EMBL/GenBank/DDBJ databases">
        <authorList>
            <person name="Ploux O."/>
        </authorList>
    </citation>
    <scope>NUCLEOTIDE SEQUENCE [LARGE SCALE GENOMIC DNA]</scope>
    <source>
        <strain evidence="14 15">UAMH 11012</strain>
    </source>
</reference>
<gene>
    <name evidence="14" type="ORF">PAC_15524</name>
</gene>
<dbReference type="FunFam" id="3.30.56.70:FF:000001">
    <property type="entry name" value="tRNA (guanine(26)-N(2))-dimethyltransferase"/>
    <property type="match status" value="1"/>
</dbReference>
<dbReference type="Pfam" id="PF02005">
    <property type="entry name" value="TRM"/>
    <property type="match status" value="2"/>
</dbReference>
<evidence type="ECO:0000256" key="13">
    <source>
        <dbReference type="SAM" id="MobiDB-lite"/>
    </source>
</evidence>
<evidence type="ECO:0000256" key="8">
    <source>
        <dbReference type="ARBA" id="ARBA00051897"/>
    </source>
</evidence>
<evidence type="ECO:0000313" key="14">
    <source>
        <dbReference type="EMBL" id="CZR65624.1"/>
    </source>
</evidence>
<evidence type="ECO:0000256" key="9">
    <source>
        <dbReference type="ARBA" id="ARBA00077143"/>
    </source>
</evidence>
<accession>A0A1L7XKT9</accession>
<comment type="catalytic activity">
    <reaction evidence="8">
        <text>guanosine(26) in tRNA + 2 S-adenosyl-L-methionine = N(2)-dimethylguanosine(26) in tRNA + 2 S-adenosyl-L-homocysteine + 2 H(+)</text>
        <dbReference type="Rhea" id="RHEA:43140"/>
        <dbReference type="Rhea" id="RHEA-COMP:10359"/>
        <dbReference type="Rhea" id="RHEA-COMP:10360"/>
        <dbReference type="ChEBI" id="CHEBI:15378"/>
        <dbReference type="ChEBI" id="CHEBI:57856"/>
        <dbReference type="ChEBI" id="CHEBI:59789"/>
        <dbReference type="ChEBI" id="CHEBI:74269"/>
        <dbReference type="ChEBI" id="CHEBI:74513"/>
        <dbReference type="EC" id="2.1.1.216"/>
    </reaction>
</comment>
<dbReference type="FunFam" id="3.40.50.150:FF:000051">
    <property type="entry name" value="tRNA (guanine(26)-N(2))-dimethyltransferase"/>
    <property type="match status" value="1"/>
</dbReference>
<evidence type="ECO:0000256" key="7">
    <source>
        <dbReference type="ARBA" id="ARBA00039099"/>
    </source>
</evidence>
<feature type="compositionally biased region" description="Basic residues" evidence="13">
    <location>
        <begin position="98"/>
        <end position="111"/>
    </location>
</feature>
<dbReference type="InterPro" id="IPR002905">
    <property type="entry name" value="Trm1"/>
</dbReference>
<proteinExistence type="inferred from homology"/>
<evidence type="ECO:0000256" key="3">
    <source>
        <dbReference type="ARBA" id="ARBA00022679"/>
    </source>
</evidence>
<dbReference type="EMBL" id="FJOG01000032">
    <property type="protein sequence ID" value="CZR65624.1"/>
    <property type="molecule type" value="Genomic_DNA"/>
</dbReference>
<dbReference type="GO" id="GO:0160104">
    <property type="term" value="F:tRNA (guanine(26)-N2)-dimethyltransferase activity"/>
    <property type="evidence" value="ECO:0007669"/>
    <property type="project" value="UniProtKB-EC"/>
</dbReference>
<keyword evidence="15" id="KW-1185">Reference proteome</keyword>